<feature type="signal peptide" evidence="2">
    <location>
        <begin position="1"/>
        <end position="21"/>
    </location>
</feature>
<dbReference type="PROSITE" id="PS51257">
    <property type="entry name" value="PROKAR_LIPOPROTEIN"/>
    <property type="match status" value="1"/>
</dbReference>
<evidence type="ECO:0008006" key="5">
    <source>
        <dbReference type="Google" id="ProtNLM"/>
    </source>
</evidence>
<feature type="region of interest" description="Disordered" evidence="1">
    <location>
        <begin position="181"/>
        <end position="222"/>
    </location>
</feature>
<comment type="caution">
    <text evidence="3">The sequence shown here is derived from an EMBL/GenBank/DDBJ whole genome shotgun (WGS) entry which is preliminary data.</text>
</comment>
<name>A0ABU0TLJ8_9FLAO</name>
<keyword evidence="4" id="KW-1185">Reference proteome</keyword>
<accession>A0ABU0TLJ8</accession>
<evidence type="ECO:0000313" key="3">
    <source>
        <dbReference type="EMBL" id="MDQ1097866.1"/>
    </source>
</evidence>
<reference evidence="3 4" key="1">
    <citation type="submission" date="2023-07" db="EMBL/GenBank/DDBJ databases">
        <title>Functional and genomic diversity of the sorghum phyllosphere microbiome.</title>
        <authorList>
            <person name="Shade A."/>
        </authorList>
    </citation>
    <scope>NUCLEOTIDE SEQUENCE [LARGE SCALE GENOMIC DNA]</scope>
    <source>
        <strain evidence="3 4">SORGH_AS_1064</strain>
    </source>
</reference>
<dbReference type="RefSeq" id="WP_307451697.1">
    <property type="nucleotide sequence ID" value="NZ_JAUTAL010000001.1"/>
</dbReference>
<evidence type="ECO:0000256" key="1">
    <source>
        <dbReference type="SAM" id="MobiDB-lite"/>
    </source>
</evidence>
<proteinExistence type="predicted"/>
<dbReference type="EMBL" id="JAUTAL010000001">
    <property type="protein sequence ID" value="MDQ1097866.1"/>
    <property type="molecule type" value="Genomic_DNA"/>
</dbReference>
<dbReference type="Proteomes" id="UP001225072">
    <property type="component" value="Unassembled WGS sequence"/>
</dbReference>
<gene>
    <name evidence="3" type="ORF">QE404_003013</name>
</gene>
<keyword evidence="2" id="KW-0732">Signal</keyword>
<protein>
    <recommendedName>
        <fullName evidence="5">DUF4329 domain-containing protein</fullName>
    </recommendedName>
</protein>
<evidence type="ECO:0000256" key="2">
    <source>
        <dbReference type="SAM" id="SignalP"/>
    </source>
</evidence>
<organism evidence="3 4">
    <name type="scientific">Chryseobacterium camelliae</name>
    <dbReference type="NCBI Taxonomy" id="1265445"/>
    <lineage>
        <taxon>Bacteria</taxon>
        <taxon>Pseudomonadati</taxon>
        <taxon>Bacteroidota</taxon>
        <taxon>Flavobacteriia</taxon>
        <taxon>Flavobacteriales</taxon>
        <taxon>Weeksellaceae</taxon>
        <taxon>Chryseobacterium group</taxon>
        <taxon>Chryseobacterium</taxon>
    </lineage>
</organism>
<evidence type="ECO:0000313" key="4">
    <source>
        <dbReference type="Proteomes" id="UP001225072"/>
    </source>
</evidence>
<sequence length="433" mass="47981">MMRKLISWLSFMMAFSLVLLSCVHDEIYTASDPASKEYHSKSVFREDEKYIKNVMQIYFEHEAEIKKGNAVPLWDYAMTMGNYDESFLIVPLAEGGKVTACLQVPRNGDHVTFLEDRDSEHIKFFQRYIASKKRKAVKSEPYSSAESKGITECQISAVSMWYPADEYGSNAGHWETNYIVTCPPEPTDGDGNGGGEQPTYPYPGGGGSTSPQNPKNPCDKLKNQSQNQAFKNKVAALDKPEVLNYDHEMGYAAGYPPANTGVTGTQYPPMENTLGSHSVSLPDGNQYFGFMHTHNNESNGGIPVKIFSPADLATFLTSCVANADAHGSIGDAFAMVVTSEGNYMLQYTGSSSGFGIGSNTIKFWKLWYEREIKAIQDEDGTINQNKVENLFLRFLKEKVKIDGIELYQIAKTTGQAQKLNLNNDNTVVSIPCP</sequence>
<feature type="chain" id="PRO_5046431750" description="DUF4329 domain-containing protein" evidence="2">
    <location>
        <begin position="22"/>
        <end position="433"/>
    </location>
</feature>